<comment type="caution">
    <text evidence="1">The sequence shown here is derived from an EMBL/GenBank/DDBJ whole genome shotgun (WGS) entry which is preliminary data.</text>
</comment>
<evidence type="ECO:0000313" key="1">
    <source>
        <dbReference type="EMBL" id="OGB85027.1"/>
    </source>
</evidence>
<protein>
    <recommendedName>
        <fullName evidence="3">Tetratricopeptide repeat-like domain-containing protein</fullName>
    </recommendedName>
</protein>
<gene>
    <name evidence="1" type="ORF">A2994_00210</name>
</gene>
<dbReference type="Proteomes" id="UP000179010">
    <property type="component" value="Unassembled WGS sequence"/>
</dbReference>
<dbReference type="STRING" id="1798539.A2994_00210"/>
<organism evidence="1 2">
    <name type="scientific">candidate division Kazan bacterium RIFCSPLOWO2_01_FULL_48_13</name>
    <dbReference type="NCBI Taxonomy" id="1798539"/>
    <lineage>
        <taxon>Bacteria</taxon>
        <taxon>Bacteria division Kazan-3B-28</taxon>
    </lineage>
</organism>
<name>A0A1F4PMW9_UNCK3</name>
<sequence length="204" mass="23280">MWRVNKLVSFDWRLTAGSALLALILLWPLGSYLYKLWSPIPVQDIFSSATDAMLVEDYAKAANLYKWTLIKEPEAPNYIYHANRGLMNIAIADKKYQLAQKYFLASSKGTYIVKRDLFSDIAPLYLDPNGALKQYQPEFFSALIGAATDLKTDKDLALIAATYLKESGQYQLAIDWYRRALERGATNRVAIEEEIKVLEQQLNK</sequence>
<reference evidence="1 2" key="1">
    <citation type="journal article" date="2016" name="Nat. Commun.">
        <title>Thousands of microbial genomes shed light on interconnected biogeochemical processes in an aquifer system.</title>
        <authorList>
            <person name="Anantharaman K."/>
            <person name="Brown C.T."/>
            <person name="Hug L.A."/>
            <person name="Sharon I."/>
            <person name="Castelle C.J."/>
            <person name="Probst A.J."/>
            <person name="Thomas B.C."/>
            <person name="Singh A."/>
            <person name="Wilkins M.J."/>
            <person name="Karaoz U."/>
            <person name="Brodie E.L."/>
            <person name="Williams K.H."/>
            <person name="Hubbard S.S."/>
            <person name="Banfield J.F."/>
        </authorList>
    </citation>
    <scope>NUCLEOTIDE SEQUENCE [LARGE SCALE GENOMIC DNA]</scope>
</reference>
<dbReference type="InterPro" id="IPR011990">
    <property type="entry name" value="TPR-like_helical_dom_sf"/>
</dbReference>
<dbReference type="AlphaFoldDB" id="A0A1F4PMW9"/>
<dbReference type="EMBL" id="METE01000011">
    <property type="protein sequence ID" value="OGB85027.1"/>
    <property type="molecule type" value="Genomic_DNA"/>
</dbReference>
<proteinExistence type="predicted"/>
<evidence type="ECO:0008006" key="3">
    <source>
        <dbReference type="Google" id="ProtNLM"/>
    </source>
</evidence>
<dbReference type="Gene3D" id="1.25.40.10">
    <property type="entry name" value="Tetratricopeptide repeat domain"/>
    <property type="match status" value="1"/>
</dbReference>
<accession>A0A1F4PMW9</accession>
<evidence type="ECO:0000313" key="2">
    <source>
        <dbReference type="Proteomes" id="UP000179010"/>
    </source>
</evidence>